<sequence>MKLYHPRKKKIMYLGTSKANISKTQKPLLKMTSPTGAKTKVAVEERHGNWIGIYSETPKMDMMMTPARPDHAITRNVDDHAEMTHDVMIFQVMISEVTSINSSSELLCNDVARSICENTHPRVRDLGHYKRTCEEHCLESNARPKRHKVHHCVIISNTCTKCIQLGLLLCLIIISNRSVLRVTAISSCLYFHRLFLCLFYRGELRYCLYFNYRFFYSLYKVQMMESVLLCFLIRQEWIYS</sequence>
<name>A0AAN9A669_HALRR</name>
<reference evidence="1 2" key="1">
    <citation type="submission" date="2023-11" db="EMBL/GenBank/DDBJ databases">
        <title>Halocaridina rubra genome assembly.</title>
        <authorList>
            <person name="Smith C."/>
        </authorList>
    </citation>
    <scope>NUCLEOTIDE SEQUENCE [LARGE SCALE GENOMIC DNA]</scope>
    <source>
        <strain evidence="1">EP-1</strain>
        <tissue evidence="1">Whole</tissue>
    </source>
</reference>
<dbReference type="EMBL" id="JAXCGZ010015105">
    <property type="protein sequence ID" value="KAK7071287.1"/>
    <property type="molecule type" value="Genomic_DNA"/>
</dbReference>
<dbReference type="AlphaFoldDB" id="A0AAN9A669"/>
<comment type="caution">
    <text evidence="1">The sequence shown here is derived from an EMBL/GenBank/DDBJ whole genome shotgun (WGS) entry which is preliminary data.</text>
</comment>
<keyword evidence="2" id="KW-1185">Reference proteome</keyword>
<organism evidence="1 2">
    <name type="scientific">Halocaridina rubra</name>
    <name type="common">Hawaiian red shrimp</name>
    <dbReference type="NCBI Taxonomy" id="373956"/>
    <lineage>
        <taxon>Eukaryota</taxon>
        <taxon>Metazoa</taxon>
        <taxon>Ecdysozoa</taxon>
        <taxon>Arthropoda</taxon>
        <taxon>Crustacea</taxon>
        <taxon>Multicrustacea</taxon>
        <taxon>Malacostraca</taxon>
        <taxon>Eumalacostraca</taxon>
        <taxon>Eucarida</taxon>
        <taxon>Decapoda</taxon>
        <taxon>Pleocyemata</taxon>
        <taxon>Caridea</taxon>
        <taxon>Atyoidea</taxon>
        <taxon>Atyidae</taxon>
        <taxon>Halocaridina</taxon>
    </lineage>
</organism>
<proteinExistence type="predicted"/>
<protein>
    <submittedName>
        <fullName evidence="1">Uncharacterized protein</fullName>
    </submittedName>
</protein>
<evidence type="ECO:0000313" key="2">
    <source>
        <dbReference type="Proteomes" id="UP001381693"/>
    </source>
</evidence>
<gene>
    <name evidence="1" type="ORF">SK128_016848</name>
</gene>
<evidence type="ECO:0000313" key="1">
    <source>
        <dbReference type="EMBL" id="KAK7071287.1"/>
    </source>
</evidence>
<accession>A0AAN9A669</accession>
<dbReference type="Proteomes" id="UP001381693">
    <property type="component" value="Unassembled WGS sequence"/>
</dbReference>